<dbReference type="Pfam" id="PF00702">
    <property type="entry name" value="Hydrolase"/>
    <property type="match status" value="1"/>
</dbReference>
<proteinExistence type="predicted"/>
<gene>
    <name evidence="3" type="ORF">C8A01DRAFT_48013</name>
</gene>
<accession>A0AAN6PCF3</accession>
<protein>
    <submittedName>
        <fullName evidence="3">Haloacid dehalogenase-like hydrolase-domain-containing protein</fullName>
    </submittedName>
</protein>
<dbReference type="Gene3D" id="3.40.50.1000">
    <property type="entry name" value="HAD superfamily/HAD-like"/>
    <property type="match status" value="1"/>
</dbReference>
<comment type="caution">
    <text evidence="3">The sequence shown here is derived from an EMBL/GenBank/DDBJ whole genome shotgun (WGS) entry which is preliminary data.</text>
</comment>
<keyword evidence="1 3" id="KW-0378">Hydrolase</keyword>
<keyword evidence="4" id="KW-1185">Reference proteome</keyword>
<name>A0AAN6PCF3_9PEZI</name>
<dbReference type="InterPro" id="IPR023214">
    <property type="entry name" value="HAD_sf"/>
</dbReference>
<reference evidence="4" key="1">
    <citation type="journal article" date="2023" name="Mol. Phylogenet. Evol.">
        <title>Genome-scale phylogeny and comparative genomics of the fungal order Sordariales.</title>
        <authorList>
            <person name="Hensen N."/>
            <person name="Bonometti L."/>
            <person name="Westerberg I."/>
            <person name="Brannstrom I.O."/>
            <person name="Guillou S."/>
            <person name="Cros-Aarteil S."/>
            <person name="Calhoun S."/>
            <person name="Haridas S."/>
            <person name="Kuo A."/>
            <person name="Mondo S."/>
            <person name="Pangilinan J."/>
            <person name="Riley R."/>
            <person name="LaButti K."/>
            <person name="Andreopoulos B."/>
            <person name="Lipzen A."/>
            <person name="Chen C."/>
            <person name="Yan M."/>
            <person name="Daum C."/>
            <person name="Ng V."/>
            <person name="Clum A."/>
            <person name="Steindorff A."/>
            <person name="Ohm R.A."/>
            <person name="Martin F."/>
            <person name="Silar P."/>
            <person name="Natvig D.O."/>
            <person name="Lalanne C."/>
            <person name="Gautier V."/>
            <person name="Ament-Velasquez S.L."/>
            <person name="Kruys A."/>
            <person name="Hutchinson M.I."/>
            <person name="Powell A.J."/>
            <person name="Barry K."/>
            <person name="Miller A.N."/>
            <person name="Grigoriev I.V."/>
            <person name="Debuchy R."/>
            <person name="Gladieux P."/>
            <person name="Hiltunen Thoren M."/>
            <person name="Johannesson H."/>
        </authorList>
    </citation>
    <scope>NUCLEOTIDE SEQUENCE [LARGE SCALE GENOMIC DNA]</scope>
    <source>
        <strain evidence="4">CBS 284.82</strain>
    </source>
</reference>
<organism evidence="3 4">
    <name type="scientific">Parachaetomium inaequale</name>
    <dbReference type="NCBI Taxonomy" id="2588326"/>
    <lineage>
        <taxon>Eukaryota</taxon>
        <taxon>Fungi</taxon>
        <taxon>Dikarya</taxon>
        <taxon>Ascomycota</taxon>
        <taxon>Pezizomycotina</taxon>
        <taxon>Sordariomycetes</taxon>
        <taxon>Sordariomycetidae</taxon>
        <taxon>Sordariales</taxon>
        <taxon>Chaetomiaceae</taxon>
        <taxon>Parachaetomium</taxon>
    </lineage>
</organism>
<evidence type="ECO:0000313" key="4">
    <source>
        <dbReference type="Proteomes" id="UP001303115"/>
    </source>
</evidence>
<dbReference type="EMBL" id="MU854431">
    <property type="protein sequence ID" value="KAK4038379.1"/>
    <property type="molecule type" value="Genomic_DNA"/>
</dbReference>
<dbReference type="GO" id="GO:0016787">
    <property type="term" value="F:hydrolase activity"/>
    <property type="evidence" value="ECO:0007669"/>
    <property type="project" value="UniProtKB-KW"/>
</dbReference>
<evidence type="ECO:0000313" key="3">
    <source>
        <dbReference type="EMBL" id="KAK4038379.1"/>
    </source>
</evidence>
<dbReference type="InterPro" id="IPR051540">
    <property type="entry name" value="S-2-haloacid_dehalogenase"/>
</dbReference>
<dbReference type="Gene3D" id="1.10.150.750">
    <property type="match status" value="1"/>
</dbReference>
<dbReference type="SUPFAM" id="SSF56784">
    <property type="entry name" value="HAD-like"/>
    <property type="match status" value="1"/>
</dbReference>
<dbReference type="PANTHER" id="PTHR43316:SF9">
    <property type="entry name" value="ACID DEHALOGENASE, PUTATIVE (AFU_ORTHOLOGUE AFUA_6G14460)-RELATED"/>
    <property type="match status" value="1"/>
</dbReference>
<evidence type="ECO:0000256" key="2">
    <source>
        <dbReference type="SAM" id="MobiDB-lite"/>
    </source>
</evidence>
<dbReference type="Proteomes" id="UP001303115">
    <property type="component" value="Unassembled WGS sequence"/>
</dbReference>
<evidence type="ECO:0000256" key="1">
    <source>
        <dbReference type="ARBA" id="ARBA00022801"/>
    </source>
</evidence>
<dbReference type="AlphaFoldDB" id="A0AAN6PCF3"/>
<feature type="region of interest" description="Disordered" evidence="2">
    <location>
        <begin position="1"/>
        <end position="39"/>
    </location>
</feature>
<sequence>MEVKVEGVHRTVGKPPSPHQLIPPPPPPPPTTPPPPPPDLTTFRALSFDCYGTLLDWESGLASDLHPLITLLPATHPFRANPALAVARFNDHSEHLWHTQPKLAYNANLTESFRLLAHEEGVTTLSDETLHRIGDGPGRWPAFGDTVDGLRRLGKFYKLVILSNVNEANIARAVAGPLAGARFDAVYTAEAIGSYKPSLENFRYLFEGVRREFGVDKEKGELLHVARSLTADHVPAKEVGLRSVWIARGGDTPEGYGTGGDYEQLRGEGRLGFEWLFQTVGEFADEVERQFAEKQKE</sequence>
<feature type="compositionally biased region" description="Pro residues" evidence="2">
    <location>
        <begin position="15"/>
        <end position="39"/>
    </location>
</feature>
<dbReference type="InterPro" id="IPR036412">
    <property type="entry name" value="HAD-like_sf"/>
</dbReference>
<dbReference type="PANTHER" id="PTHR43316">
    <property type="entry name" value="HYDROLASE, HALOACID DELAHOGENASE-RELATED"/>
    <property type="match status" value="1"/>
</dbReference>